<accession>A0A5B8IQ28</accession>
<proteinExistence type="predicted"/>
<feature type="region of interest" description="Disordered" evidence="1">
    <location>
        <begin position="1"/>
        <end position="29"/>
    </location>
</feature>
<evidence type="ECO:0000256" key="1">
    <source>
        <dbReference type="SAM" id="MobiDB-lite"/>
    </source>
</evidence>
<feature type="compositionally biased region" description="Basic and acidic residues" evidence="1">
    <location>
        <begin position="19"/>
        <end position="29"/>
    </location>
</feature>
<feature type="compositionally biased region" description="Basic and acidic residues" evidence="1">
    <location>
        <begin position="1"/>
        <end position="13"/>
    </location>
</feature>
<protein>
    <submittedName>
        <fullName evidence="2">Uncharacterized protein</fullName>
    </submittedName>
</protein>
<name>A0A5B8IQ28_9VIRU</name>
<reference evidence="2" key="1">
    <citation type="submission" date="2018-11" db="EMBL/GenBank/DDBJ databases">
        <title>A distinct lineage of giant viruses engineers rhodopsin photosystems in predatory marine eukaryotes.</title>
        <authorList>
            <person name="Needham D.M."/>
            <person name="Yoshizawa S."/>
            <person name="Hosaka T."/>
            <person name="Poirier C."/>
            <person name="Choi C.-J."/>
            <person name="Hehenberger E."/>
            <person name="Irwin N.A.T."/>
            <person name="Wilken S."/>
            <person name="Yung C.-M."/>
            <person name="Bachy C."/>
            <person name="Kurihara R."/>
            <person name="Nakajima Y."/>
            <person name="Kojima K."/>
            <person name="Kimura-Someya T."/>
            <person name="Leonard G."/>
            <person name="Malmstrom R.R."/>
            <person name="Mende D."/>
            <person name="Olson D.K."/>
            <person name="Sudo Y."/>
            <person name="Sudek S."/>
            <person name="Richards T.A."/>
            <person name="DeLong E.F."/>
            <person name="Keeling P.J."/>
            <person name="Santoro A.E."/>
            <person name="Shirouzu M."/>
            <person name="Iwasaki W."/>
            <person name="Worden A.Z."/>
        </authorList>
    </citation>
    <scope>NUCLEOTIDE SEQUENCE</scope>
</reference>
<sequence length="99" mass="12071">MENTSDEKPDFRSLKKMKEKSQLRKQKEQSRHNLPFIGIYIYQNIIKEQNKKLLNDIAEYKIRCDEERESFVKKYLRINYHLPEIIDDNQLELNQNIKA</sequence>
<dbReference type="EMBL" id="MK250087">
    <property type="protein sequence ID" value="QDY52064.1"/>
    <property type="molecule type" value="Genomic_DNA"/>
</dbReference>
<evidence type="ECO:0000313" key="2">
    <source>
        <dbReference type="EMBL" id="QDY52064.1"/>
    </source>
</evidence>
<organism evidence="2">
    <name type="scientific">Mimiviridae sp. ChoanoV1</name>
    <dbReference type="NCBI Taxonomy" id="2596887"/>
    <lineage>
        <taxon>Viruses</taxon>
        <taxon>Varidnaviria</taxon>
        <taxon>Bamfordvirae</taxon>
        <taxon>Nucleocytoviricota</taxon>
        <taxon>Megaviricetes</taxon>
        <taxon>Imitervirales</taxon>
        <taxon>Schizomimiviridae</taxon>
    </lineage>
</organism>
<gene>
    <name evidence="2" type="ORF">3_43</name>
</gene>